<reference evidence="1" key="1">
    <citation type="submission" date="2014-09" db="EMBL/GenBank/DDBJ databases">
        <authorList>
            <person name="Magalhaes I.L.F."/>
            <person name="Oliveira U."/>
            <person name="Santos F.R."/>
            <person name="Vidigal T.H.D.A."/>
            <person name="Brescovit A.D."/>
            <person name="Santos A.J."/>
        </authorList>
    </citation>
    <scope>NUCLEOTIDE SEQUENCE</scope>
    <source>
        <tissue evidence="1">Shoot tissue taken approximately 20 cm above the soil surface</tissue>
    </source>
</reference>
<dbReference type="EMBL" id="GBRH01224095">
    <property type="protein sequence ID" value="JAD73800.1"/>
    <property type="molecule type" value="Transcribed_RNA"/>
</dbReference>
<proteinExistence type="predicted"/>
<name>A0A0A9CK81_ARUDO</name>
<organism evidence="1">
    <name type="scientific">Arundo donax</name>
    <name type="common">Giant reed</name>
    <name type="synonym">Donax arundinaceus</name>
    <dbReference type="NCBI Taxonomy" id="35708"/>
    <lineage>
        <taxon>Eukaryota</taxon>
        <taxon>Viridiplantae</taxon>
        <taxon>Streptophyta</taxon>
        <taxon>Embryophyta</taxon>
        <taxon>Tracheophyta</taxon>
        <taxon>Spermatophyta</taxon>
        <taxon>Magnoliopsida</taxon>
        <taxon>Liliopsida</taxon>
        <taxon>Poales</taxon>
        <taxon>Poaceae</taxon>
        <taxon>PACMAD clade</taxon>
        <taxon>Arundinoideae</taxon>
        <taxon>Arundineae</taxon>
        <taxon>Arundo</taxon>
    </lineage>
</organism>
<accession>A0A0A9CK81</accession>
<sequence>MLVHTPYPYERLRKAELADLKIDEVIIDASLSMDTSPTTKRIAPFNFLEINLKKI</sequence>
<evidence type="ECO:0000313" key="1">
    <source>
        <dbReference type="EMBL" id="JAD73800.1"/>
    </source>
</evidence>
<dbReference type="AlphaFoldDB" id="A0A0A9CK81"/>
<protein>
    <submittedName>
        <fullName evidence="1">Uncharacterized protein</fullName>
    </submittedName>
</protein>
<reference evidence="1" key="2">
    <citation type="journal article" date="2015" name="Data Brief">
        <title>Shoot transcriptome of the giant reed, Arundo donax.</title>
        <authorList>
            <person name="Barrero R.A."/>
            <person name="Guerrero F.D."/>
            <person name="Moolhuijzen P."/>
            <person name="Goolsby J.A."/>
            <person name="Tidwell J."/>
            <person name="Bellgard S.E."/>
            <person name="Bellgard M.I."/>
        </authorList>
    </citation>
    <scope>NUCLEOTIDE SEQUENCE</scope>
    <source>
        <tissue evidence="1">Shoot tissue taken approximately 20 cm above the soil surface</tissue>
    </source>
</reference>